<dbReference type="SUPFAM" id="SSF52151">
    <property type="entry name" value="FabD/lysophospholipase-like"/>
    <property type="match status" value="1"/>
</dbReference>
<evidence type="ECO:0000256" key="3">
    <source>
        <dbReference type="ARBA" id="ARBA00023098"/>
    </source>
</evidence>
<dbReference type="PROSITE" id="PS51635">
    <property type="entry name" value="PNPLA"/>
    <property type="match status" value="1"/>
</dbReference>
<feature type="transmembrane region" description="Helical" evidence="5">
    <location>
        <begin position="33"/>
        <end position="55"/>
    </location>
</feature>
<organism evidence="7 8">
    <name type="scientific">Deferribacter desulfuricans (strain DSM 14783 / JCM 11476 / NBRC 101012 / SSM1)</name>
    <dbReference type="NCBI Taxonomy" id="639282"/>
    <lineage>
        <taxon>Bacteria</taxon>
        <taxon>Pseudomonadati</taxon>
        <taxon>Deferribacterota</taxon>
        <taxon>Deferribacteres</taxon>
        <taxon>Deferribacterales</taxon>
        <taxon>Deferribacteraceae</taxon>
        <taxon>Deferribacter</taxon>
    </lineage>
</organism>
<accession>D3P8M7</accession>
<dbReference type="eggNOG" id="COG1752">
    <property type="taxonomic scope" value="Bacteria"/>
</dbReference>
<dbReference type="AlphaFoldDB" id="D3P8M7"/>
<dbReference type="PANTHER" id="PTHR14226:SF76">
    <property type="entry name" value="NTE FAMILY PROTEIN RSSA"/>
    <property type="match status" value="1"/>
</dbReference>
<dbReference type="KEGG" id="ddf:DEFDS_1609"/>
<feature type="short sequence motif" description="DGA/G" evidence="4">
    <location>
        <begin position="183"/>
        <end position="185"/>
    </location>
</feature>
<dbReference type="GO" id="GO:0016042">
    <property type="term" value="P:lipid catabolic process"/>
    <property type="evidence" value="ECO:0007669"/>
    <property type="project" value="UniProtKB-UniRule"/>
</dbReference>
<feature type="active site" description="Nucleophile" evidence="4">
    <location>
        <position position="68"/>
    </location>
</feature>
<keyword evidence="8" id="KW-1185">Reference proteome</keyword>
<dbReference type="EMBL" id="AP011529">
    <property type="protein sequence ID" value="BAI81067.1"/>
    <property type="molecule type" value="Genomic_DNA"/>
</dbReference>
<dbReference type="STRING" id="639282.DEFDS_1609"/>
<feature type="transmembrane region" description="Helical" evidence="5">
    <location>
        <begin position="61"/>
        <end position="79"/>
    </location>
</feature>
<evidence type="ECO:0000259" key="6">
    <source>
        <dbReference type="PROSITE" id="PS51635"/>
    </source>
</evidence>
<proteinExistence type="predicted"/>
<evidence type="ECO:0000256" key="1">
    <source>
        <dbReference type="ARBA" id="ARBA00022801"/>
    </source>
</evidence>
<name>D3P8M7_DEFDS</name>
<dbReference type="InterPro" id="IPR016035">
    <property type="entry name" value="Acyl_Trfase/lysoPLipase"/>
</dbReference>
<gene>
    <name evidence="7" type="ordered locus">DEFDS_1609</name>
</gene>
<protein>
    <recommendedName>
        <fullName evidence="6">PNPLA domain-containing protein</fullName>
    </recommendedName>
</protein>
<keyword evidence="1 4" id="KW-0378">Hydrolase</keyword>
<feature type="domain" description="PNPLA" evidence="6">
    <location>
        <begin position="35"/>
        <end position="196"/>
    </location>
</feature>
<dbReference type="HOGENOM" id="CLU_047251_4_2_0"/>
<dbReference type="GO" id="GO:0016787">
    <property type="term" value="F:hydrolase activity"/>
    <property type="evidence" value="ECO:0007669"/>
    <property type="project" value="UniProtKB-UniRule"/>
</dbReference>
<comment type="caution">
    <text evidence="4">Lacks conserved residue(s) required for the propagation of feature annotation.</text>
</comment>
<dbReference type="InterPro" id="IPR050301">
    <property type="entry name" value="NTE"/>
</dbReference>
<dbReference type="PANTHER" id="PTHR14226">
    <property type="entry name" value="NEUROPATHY TARGET ESTERASE/SWISS CHEESE D.MELANOGASTER"/>
    <property type="match status" value="1"/>
</dbReference>
<evidence type="ECO:0000256" key="2">
    <source>
        <dbReference type="ARBA" id="ARBA00022963"/>
    </source>
</evidence>
<keyword evidence="5" id="KW-1133">Transmembrane helix</keyword>
<reference evidence="7 8" key="1">
    <citation type="journal article" date="2010" name="DNA Res.">
        <title>Bacterial lifestyle in a deep-sea hydrothermal vent chimney revealed by the genome sequence of the thermophilic bacterium Deferribacter desulfuricans SSM1.</title>
        <authorList>
            <person name="Takaki Y."/>
            <person name="Shimamura S."/>
            <person name="Nakagawa S."/>
            <person name="Fukuhara Y."/>
            <person name="Horikawa H."/>
            <person name="Ankai A."/>
            <person name="Harada T."/>
            <person name="Hosoyama A."/>
            <person name="Oguchi A."/>
            <person name="Fukui S."/>
            <person name="Fujita N."/>
            <person name="Takami H."/>
            <person name="Takai K."/>
        </authorList>
    </citation>
    <scope>NUCLEOTIDE SEQUENCE [LARGE SCALE GENOMIC DNA]</scope>
    <source>
        <strain evidence="8">DSM 14783 / JCM 11476 / NBRC 101012 / SSM1</strain>
    </source>
</reference>
<evidence type="ECO:0000256" key="5">
    <source>
        <dbReference type="SAM" id="Phobius"/>
    </source>
</evidence>
<dbReference type="InterPro" id="IPR002641">
    <property type="entry name" value="PNPLA_dom"/>
</dbReference>
<dbReference type="Gene3D" id="3.40.1090.10">
    <property type="entry name" value="Cytosolic phospholipase A2 catalytic domain"/>
    <property type="match status" value="1"/>
</dbReference>
<evidence type="ECO:0000313" key="7">
    <source>
        <dbReference type="EMBL" id="BAI81067.1"/>
    </source>
</evidence>
<keyword evidence="5" id="KW-0472">Membrane</keyword>
<dbReference type="Pfam" id="PF01734">
    <property type="entry name" value="Patatin"/>
    <property type="match status" value="1"/>
</dbReference>
<dbReference type="Proteomes" id="UP000001520">
    <property type="component" value="Chromosome"/>
</dbReference>
<evidence type="ECO:0000256" key="4">
    <source>
        <dbReference type="PROSITE-ProRule" id="PRU01161"/>
    </source>
</evidence>
<keyword evidence="2 4" id="KW-0442">Lipid degradation</keyword>
<keyword evidence="3 4" id="KW-0443">Lipid metabolism</keyword>
<feature type="short sequence motif" description="GXSXG" evidence="4">
    <location>
        <begin position="66"/>
        <end position="70"/>
    </location>
</feature>
<keyword evidence="5" id="KW-0812">Transmembrane</keyword>
<sequence>MYTVCNINTEFYYSQTQFFMLFINMFKKVKRNISLALGSGSAKGLAHIGVIEYLLEKGYNITAIAGSSIGSVIASYFVFNKLDFYKNFVLSLDKKKVFSLFDINFLPTKGLIDGDKICEFFMESLGKVKIEESPIPLYIVATDLETGKPVIFTKGQLTKAVRASISIPGIFSTVNINGQILVDGGVSNPLPISVLSENKHKNIIAVNLNSKIKPNGFNKSPNIISTFYRAFSIMNYYQSECIINNATYHKVIEPNLDNVGMFDYHLAKDIMQEGYNAAKRTLEE</sequence>
<feature type="active site" description="Proton acceptor" evidence="4">
    <location>
        <position position="183"/>
    </location>
</feature>
<evidence type="ECO:0000313" key="8">
    <source>
        <dbReference type="Proteomes" id="UP000001520"/>
    </source>
</evidence>